<dbReference type="Pfam" id="PF00990">
    <property type="entry name" value="GGDEF"/>
    <property type="match status" value="1"/>
</dbReference>
<dbReference type="OrthoDB" id="9812260at2"/>
<feature type="transmembrane region" description="Helical" evidence="3">
    <location>
        <begin position="95"/>
        <end position="114"/>
    </location>
</feature>
<evidence type="ECO:0000313" key="5">
    <source>
        <dbReference type="EMBL" id="QDZ11040.1"/>
    </source>
</evidence>
<organism evidence="5 6">
    <name type="scientific">Devosia ginsengisoli</name>
    <dbReference type="NCBI Taxonomy" id="400770"/>
    <lineage>
        <taxon>Bacteria</taxon>
        <taxon>Pseudomonadati</taxon>
        <taxon>Pseudomonadota</taxon>
        <taxon>Alphaproteobacteria</taxon>
        <taxon>Hyphomicrobiales</taxon>
        <taxon>Devosiaceae</taxon>
        <taxon>Devosia</taxon>
    </lineage>
</organism>
<gene>
    <name evidence="5" type="ORF">FPZ08_09925</name>
</gene>
<dbReference type="GO" id="GO:0005886">
    <property type="term" value="C:plasma membrane"/>
    <property type="evidence" value="ECO:0007669"/>
    <property type="project" value="TreeGrafter"/>
</dbReference>
<dbReference type="PANTHER" id="PTHR45138:SF9">
    <property type="entry name" value="DIGUANYLATE CYCLASE DGCM-RELATED"/>
    <property type="match status" value="1"/>
</dbReference>
<dbReference type="InterPro" id="IPR050469">
    <property type="entry name" value="Diguanylate_Cyclase"/>
</dbReference>
<dbReference type="Proteomes" id="UP000315364">
    <property type="component" value="Chromosome"/>
</dbReference>
<dbReference type="InterPro" id="IPR029787">
    <property type="entry name" value="Nucleotide_cyclase"/>
</dbReference>
<dbReference type="InterPro" id="IPR043128">
    <property type="entry name" value="Rev_trsase/Diguanyl_cyclase"/>
</dbReference>
<dbReference type="InterPro" id="IPR000160">
    <property type="entry name" value="GGDEF_dom"/>
</dbReference>
<evidence type="ECO:0000259" key="4">
    <source>
        <dbReference type="PROSITE" id="PS50887"/>
    </source>
</evidence>
<dbReference type="FunFam" id="3.30.70.270:FF:000001">
    <property type="entry name" value="Diguanylate cyclase domain protein"/>
    <property type="match status" value="1"/>
</dbReference>
<dbReference type="CDD" id="cd01949">
    <property type="entry name" value="GGDEF"/>
    <property type="match status" value="1"/>
</dbReference>
<protein>
    <recommendedName>
        <fullName evidence="1">diguanylate cyclase</fullName>
        <ecNumber evidence="1">2.7.7.65</ecNumber>
    </recommendedName>
</protein>
<dbReference type="GO" id="GO:0052621">
    <property type="term" value="F:diguanylate cyclase activity"/>
    <property type="evidence" value="ECO:0007669"/>
    <property type="project" value="UniProtKB-EC"/>
</dbReference>
<keyword evidence="3" id="KW-1133">Transmembrane helix</keyword>
<feature type="transmembrane region" description="Helical" evidence="3">
    <location>
        <begin position="35"/>
        <end position="53"/>
    </location>
</feature>
<dbReference type="EC" id="2.7.7.65" evidence="1"/>
<feature type="transmembrane region" description="Helical" evidence="3">
    <location>
        <begin position="65"/>
        <end position="83"/>
    </location>
</feature>
<evidence type="ECO:0000256" key="3">
    <source>
        <dbReference type="SAM" id="Phobius"/>
    </source>
</evidence>
<dbReference type="PANTHER" id="PTHR45138">
    <property type="entry name" value="REGULATORY COMPONENTS OF SENSORY TRANSDUCTION SYSTEM"/>
    <property type="match status" value="1"/>
</dbReference>
<dbReference type="SMART" id="SM00267">
    <property type="entry name" value="GGDEF"/>
    <property type="match status" value="1"/>
</dbReference>
<dbReference type="AlphaFoldDB" id="A0A5B8LUL8"/>
<dbReference type="RefSeq" id="WP_146289846.1">
    <property type="nucleotide sequence ID" value="NZ_CP042304.1"/>
</dbReference>
<keyword evidence="3" id="KW-0812">Transmembrane</keyword>
<dbReference type="PROSITE" id="PS50887">
    <property type="entry name" value="GGDEF"/>
    <property type="match status" value="1"/>
</dbReference>
<keyword evidence="3" id="KW-0472">Membrane</keyword>
<dbReference type="GO" id="GO:1902201">
    <property type="term" value="P:negative regulation of bacterial-type flagellum-dependent cell motility"/>
    <property type="evidence" value="ECO:0007669"/>
    <property type="project" value="TreeGrafter"/>
</dbReference>
<comment type="catalytic activity">
    <reaction evidence="2">
        <text>2 GTP = 3',3'-c-di-GMP + 2 diphosphate</text>
        <dbReference type="Rhea" id="RHEA:24898"/>
        <dbReference type="ChEBI" id="CHEBI:33019"/>
        <dbReference type="ChEBI" id="CHEBI:37565"/>
        <dbReference type="ChEBI" id="CHEBI:58805"/>
        <dbReference type="EC" id="2.7.7.65"/>
    </reaction>
</comment>
<dbReference type="EMBL" id="CP042304">
    <property type="protein sequence ID" value="QDZ11040.1"/>
    <property type="molecule type" value="Genomic_DNA"/>
</dbReference>
<evidence type="ECO:0000256" key="1">
    <source>
        <dbReference type="ARBA" id="ARBA00012528"/>
    </source>
</evidence>
<dbReference type="NCBIfam" id="TIGR00254">
    <property type="entry name" value="GGDEF"/>
    <property type="match status" value="1"/>
</dbReference>
<keyword evidence="6" id="KW-1185">Reference proteome</keyword>
<dbReference type="Gene3D" id="3.30.70.270">
    <property type="match status" value="1"/>
</dbReference>
<feature type="transmembrane region" description="Helical" evidence="3">
    <location>
        <begin position="120"/>
        <end position="139"/>
    </location>
</feature>
<feature type="transmembrane region" description="Helical" evidence="3">
    <location>
        <begin position="151"/>
        <end position="171"/>
    </location>
</feature>
<reference evidence="5 6" key="1">
    <citation type="submission" date="2019-07" db="EMBL/GenBank/DDBJ databases">
        <title>Full genome sequence of Devosia sp. Gsoil 520.</title>
        <authorList>
            <person name="Im W.-T."/>
        </authorList>
    </citation>
    <scope>NUCLEOTIDE SEQUENCE [LARGE SCALE GENOMIC DNA]</scope>
    <source>
        <strain evidence="5 6">Gsoil 520</strain>
    </source>
</reference>
<proteinExistence type="predicted"/>
<dbReference type="KEGG" id="dea:FPZ08_09925"/>
<dbReference type="GO" id="GO:0043709">
    <property type="term" value="P:cell adhesion involved in single-species biofilm formation"/>
    <property type="evidence" value="ECO:0007669"/>
    <property type="project" value="TreeGrafter"/>
</dbReference>
<evidence type="ECO:0000313" key="6">
    <source>
        <dbReference type="Proteomes" id="UP000315364"/>
    </source>
</evidence>
<feature type="transmembrane region" description="Helical" evidence="3">
    <location>
        <begin position="191"/>
        <end position="208"/>
    </location>
</feature>
<accession>A0A5B8LUL8</accession>
<name>A0A5B8LUL8_9HYPH</name>
<sequence length="381" mass="40878">MIDNSTLMVAIAFSSGALMLTLMLSWLNARHDGHLISWAAGMAFVVMALAALGLRNGRYDTPMQLVSFSALLSGMALIHVGICQFRTGRVCVPQAALLWAAAMLATGLPFLMGFSGVGTIALNLFCAVYMALSGYQYWAGRAEAPVPLMTAAVLFALTGISFLACAVVLVVEGRFVLTAPPNNWAEAFNSIMAIVGLTGIGALSLTLNQSRAARRHRLEAQTDSLTGLLNRRALFDRFGKAELPVGTAVLMFDIDHFKQINDRQGHAAGDAVIQKFAAILRQNLRDDDSMARIGGEEFCAVLQPMPVDQAKLIAERIRTDFEQAAIRLLSENIRSTVSVGVATSGADEPFSSVLNRADSALYKAKDNGRNRVTAAALRLIA</sequence>
<evidence type="ECO:0000256" key="2">
    <source>
        <dbReference type="ARBA" id="ARBA00034247"/>
    </source>
</evidence>
<dbReference type="SUPFAM" id="SSF55073">
    <property type="entry name" value="Nucleotide cyclase"/>
    <property type="match status" value="1"/>
</dbReference>
<feature type="domain" description="GGDEF" evidence="4">
    <location>
        <begin position="245"/>
        <end position="377"/>
    </location>
</feature>
<feature type="transmembrane region" description="Helical" evidence="3">
    <location>
        <begin position="6"/>
        <end position="28"/>
    </location>
</feature>